<accession>A0A6C0KDV0</accession>
<dbReference type="AlphaFoldDB" id="A0A6C0KDV0"/>
<sequence length="153" mass="16956">MHPHGKKTFTNKSDPIVRDYIDDLRKKDTKYIHIARCLKRLGDGRVEVVYCIGEKGIIAQAIIPGRFRGRAKHSSFVDVGSFLLIAETGVLGPASLEMIALISDAQIALINDVSPVDKRVLAKETDKDAIETGKTENGFEFDYSVQPVKIDDI</sequence>
<dbReference type="EMBL" id="MN740866">
    <property type="protein sequence ID" value="QHU15533.1"/>
    <property type="molecule type" value="Genomic_DNA"/>
</dbReference>
<reference evidence="1" key="1">
    <citation type="journal article" date="2020" name="Nature">
        <title>Giant virus diversity and host interactions through global metagenomics.</title>
        <authorList>
            <person name="Schulz F."/>
            <person name="Roux S."/>
            <person name="Paez-Espino D."/>
            <person name="Jungbluth S."/>
            <person name="Walsh D.A."/>
            <person name="Denef V.J."/>
            <person name="McMahon K.D."/>
            <person name="Konstantinidis K.T."/>
            <person name="Eloe-Fadrosh E.A."/>
            <person name="Kyrpides N.C."/>
            <person name="Woyke T."/>
        </authorList>
    </citation>
    <scope>NUCLEOTIDE SEQUENCE</scope>
    <source>
        <strain evidence="1">GVMAG-S-3300002307-41</strain>
    </source>
</reference>
<proteinExistence type="predicted"/>
<name>A0A6C0KDV0_9ZZZZ</name>
<protein>
    <submittedName>
        <fullName evidence="1">Uncharacterized protein</fullName>
    </submittedName>
</protein>
<organism evidence="1">
    <name type="scientific">viral metagenome</name>
    <dbReference type="NCBI Taxonomy" id="1070528"/>
    <lineage>
        <taxon>unclassified sequences</taxon>
        <taxon>metagenomes</taxon>
        <taxon>organismal metagenomes</taxon>
    </lineage>
</organism>
<evidence type="ECO:0000313" key="1">
    <source>
        <dbReference type="EMBL" id="QHU15533.1"/>
    </source>
</evidence>